<protein>
    <recommendedName>
        <fullName evidence="1">HYR-like domain-containing protein</fullName>
    </recommendedName>
</protein>
<gene>
    <name evidence="2" type="ORF">GTQ38_20890</name>
</gene>
<dbReference type="Gene3D" id="2.60.40.10">
    <property type="entry name" value="Immunoglobulins"/>
    <property type="match status" value="2"/>
</dbReference>
<dbReference type="Proteomes" id="UP000475249">
    <property type="component" value="Unassembled WGS sequence"/>
</dbReference>
<reference evidence="2 3" key="1">
    <citation type="submission" date="2020-01" db="EMBL/GenBank/DDBJ databases">
        <title>Bacteria diversity of Porities sp.</title>
        <authorList>
            <person name="Wang G."/>
        </authorList>
    </citation>
    <scope>NUCLEOTIDE SEQUENCE [LARGE SCALE GENOMIC DNA]</scope>
    <source>
        <strain evidence="2 3">R33</strain>
    </source>
</reference>
<dbReference type="InterPro" id="IPR057078">
    <property type="entry name" value="HYR-4C"/>
</dbReference>
<evidence type="ECO:0000259" key="1">
    <source>
        <dbReference type="Pfam" id="PF23237"/>
    </source>
</evidence>
<feature type="domain" description="HYR-like" evidence="1">
    <location>
        <begin position="13"/>
        <end position="87"/>
    </location>
</feature>
<sequence>TQTITIGDTTSPTASNPAAVNVQCASNVPAVDISVVTDAADNCSVNPTVTFVSDVSDGNSNPEVITRTYRITDEAGNSTDVTQTITVEDTTAPTASNPAAVHVQCASDIPVVDITVVTDAVDNCGTPTVTFVSDVSDGKSNPEMITRTYRVMDEAGNSTDITQTITVDDTTAPTALCKEAVLLLDSNGEASLTADLVDNGSSDICGGVTLEVLPGKFTVSDLGANTVTLTVTDGNGNTDSCSTTVTVGDSTIPTALCRDIEVELITGSVTIAATEVDNGSFDNSGTVSFSLDRSSFGCSDLGENTVTLTVTDQDGNTDSCTATVRISSSLLALVTNSGPICQGSVLQLNEISGQGTS</sequence>
<dbReference type="Pfam" id="PF23237">
    <property type="entry name" value="HYR_4C"/>
    <property type="match status" value="2"/>
</dbReference>
<dbReference type="RefSeq" id="WP_238858062.1">
    <property type="nucleotide sequence ID" value="NZ_WXYO01000017.1"/>
</dbReference>
<accession>A0A6L9EII6</accession>
<proteinExistence type="predicted"/>
<feature type="non-terminal residue" evidence="2">
    <location>
        <position position="1"/>
    </location>
</feature>
<evidence type="ECO:0000313" key="2">
    <source>
        <dbReference type="EMBL" id="NAS14475.1"/>
    </source>
</evidence>
<feature type="non-terminal residue" evidence="2">
    <location>
        <position position="357"/>
    </location>
</feature>
<feature type="domain" description="HYR-like" evidence="1">
    <location>
        <begin position="94"/>
        <end position="167"/>
    </location>
</feature>
<organism evidence="2 3">
    <name type="scientific">Poritiphilus flavus</name>
    <dbReference type="NCBI Taxonomy" id="2697053"/>
    <lineage>
        <taxon>Bacteria</taxon>
        <taxon>Pseudomonadati</taxon>
        <taxon>Bacteroidota</taxon>
        <taxon>Flavobacteriia</taxon>
        <taxon>Flavobacteriales</taxon>
        <taxon>Flavobacteriaceae</taxon>
        <taxon>Poritiphilus</taxon>
    </lineage>
</organism>
<keyword evidence="3" id="KW-1185">Reference proteome</keyword>
<dbReference type="PANTHER" id="PTHR24273:SF32">
    <property type="entry name" value="HYALIN"/>
    <property type="match status" value="1"/>
</dbReference>
<evidence type="ECO:0000313" key="3">
    <source>
        <dbReference type="Proteomes" id="UP000475249"/>
    </source>
</evidence>
<dbReference type="PANTHER" id="PTHR24273">
    <property type="entry name" value="FI04643P-RELATED"/>
    <property type="match status" value="1"/>
</dbReference>
<dbReference type="InterPro" id="IPR013783">
    <property type="entry name" value="Ig-like_fold"/>
</dbReference>
<comment type="caution">
    <text evidence="2">The sequence shown here is derived from an EMBL/GenBank/DDBJ whole genome shotgun (WGS) entry which is preliminary data.</text>
</comment>
<dbReference type="AlphaFoldDB" id="A0A6L9EII6"/>
<name>A0A6L9EII6_9FLAO</name>
<dbReference type="EMBL" id="WXYO01000017">
    <property type="protein sequence ID" value="NAS14475.1"/>
    <property type="molecule type" value="Genomic_DNA"/>
</dbReference>